<proteinExistence type="predicted"/>
<feature type="domain" description="TACO1/YebC-like second and third" evidence="1">
    <location>
        <begin position="1"/>
        <end position="166"/>
    </location>
</feature>
<dbReference type="Gene3D" id="3.30.70.980">
    <property type="match status" value="2"/>
</dbReference>
<sequence>MENVVYEGLAPGGVAVVIEAYTDNKNRSIGFVRPCFNKFSLNMTPTLYMFERKGMILLDVKDTTFDDAFEELLELGCEDINEVEPEEGETQEGNLIEIISSPTEFGKIAKQLKDEGKYTIKDMQIGYHPIEDMMVEVTDEDTKASLEKFIGMLEDVDDVTQVYTNLKE</sequence>
<accession>A0A9W6YZH3</accession>
<organism evidence="2 3">
    <name type="scientific">Ambrosiozyma monospora</name>
    <name type="common">Yeast</name>
    <name type="synonym">Endomycopsis monosporus</name>
    <dbReference type="NCBI Taxonomy" id="43982"/>
    <lineage>
        <taxon>Eukaryota</taxon>
        <taxon>Fungi</taxon>
        <taxon>Dikarya</taxon>
        <taxon>Ascomycota</taxon>
        <taxon>Saccharomycotina</taxon>
        <taxon>Pichiomycetes</taxon>
        <taxon>Pichiales</taxon>
        <taxon>Pichiaceae</taxon>
        <taxon>Ambrosiozyma</taxon>
    </lineage>
</organism>
<dbReference type="InterPro" id="IPR048300">
    <property type="entry name" value="TACO1_YebC-like_2nd/3rd_dom"/>
</dbReference>
<dbReference type="InterPro" id="IPR029072">
    <property type="entry name" value="YebC-like"/>
</dbReference>
<dbReference type="AlphaFoldDB" id="A0A9W6YZH3"/>
<evidence type="ECO:0000313" key="3">
    <source>
        <dbReference type="Proteomes" id="UP001165063"/>
    </source>
</evidence>
<dbReference type="Proteomes" id="UP001165063">
    <property type="component" value="Unassembled WGS sequence"/>
</dbReference>
<dbReference type="SUPFAM" id="SSF75625">
    <property type="entry name" value="YebC-like"/>
    <property type="match status" value="1"/>
</dbReference>
<protein>
    <submittedName>
        <fullName evidence="2">Unnamed protein product</fullName>
    </submittedName>
</protein>
<dbReference type="InterPro" id="IPR002876">
    <property type="entry name" value="Transcrip_reg_TACO1-like"/>
</dbReference>
<dbReference type="EMBL" id="BSXU01006261">
    <property type="protein sequence ID" value="GMG55839.1"/>
    <property type="molecule type" value="Genomic_DNA"/>
</dbReference>
<dbReference type="Pfam" id="PF01709">
    <property type="entry name" value="Transcrip_reg"/>
    <property type="match status" value="1"/>
</dbReference>
<evidence type="ECO:0000313" key="2">
    <source>
        <dbReference type="EMBL" id="GMG55839.1"/>
    </source>
</evidence>
<dbReference type="PANTHER" id="PTHR12532">
    <property type="entry name" value="TRANSLATIONAL ACTIVATOR OF CYTOCHROME C OXIDASE 1"/>
    <property type="match status" value="1"/>
</dbReference>
<reference evidence="2" key="1">
    <citation type="submission" date="2023-04" db="EMBL/GenBank/DDBJ databases">
        <title>Ambrosiozyma monospora NBRC 1965.</title>
        <authorList>
            <person name="Ichikawa N."/>
            <person name="Sato H."/>
            <person name="Tonouchi N."/>
        </authorList>
    </citation>
    <scope>NUCLEOTIDE SEQUENCE</scope>
    <source>
        <strain evidence="2">NBRC 1965</strain>
    </source>
</reference>
<name>A0A9W6YZH3_AMBMO</name>
<dbReference type="GO" id="GO:0005739">
    <property type="term" value="C:mitochondrion"/>
    <property type="evidence" value="ECO:0007669"/>
    <property type="project" value="TreeGrafter"/>
</dbReference>
<dbReference type="PANTHER" id="PTHR12532:SF0">
    <property type="entry name" value="TRANSLATIONAL ACTIVATOR OF CYTOCHROME C OXIDASE 1"/>
    <property type="match status" value="1"/>
</dbReference>
<gene>
    <name evidence="2" type="ORF">Amon01_000790800</name>
</gene>
<dbReference type="OrthoDB" id="2017544at2759"/>
<keyword evidence="3" id="KW-1185">Reference proteome</keyword>
<evidence type="ECO:0000259" key="1">
    <source>
        <dbReference type="Pfam" id="PF01709"/>
    </source>
</evidence>
<dbReference type="InterPro" id="IPR026564">
    <property type="entry name" value="Transcrip_reg_TACO1-like_dom3"/>
</dbReference>
<comment type="caution">
    <text evidence="2">The sequence shown here is derived from an EMBL/GenBank/DDBJ whole genome shotgun (WGS) entry which is preliminary data.</text>
</comment>